<keyword evidence="3" id="KW-0040">ANK repeat</keyword>
<dbReference type="InterPro" id="IPR036770">
    <property type="entry name" value="Ankyrin_rpt-contain_sf"/>
</dbReference>
<dbReference type="Pfam" id="PF00023">
    <property type="entry name" value="Ank"/>
    <property type="match status" value="1"/>
</dbReference>
<feature type="compositionally biased region" description="Polar residues" evidence="5">
    <location>
        <begin position="583"/>
        <end position="595"/>
    </location>
</feature>
<comment type="caution">
    <text evidence="7">The sequence shown here is derived from an EMBL/GenBank/DDBJ whole genome shotgun (WGS) entry which is preliminary data.</text>
</comment>
<feature type="region of interest" description="Disordered" evidence="5">
    <location>
        <begin position="685"/>
        <end position="712"/>
    </location>
</feature>
<dbReference type="AlphaFoldDB" id="A0A922IP53"/>
<organism evidence="7 8">
    <name type="scientific">Schistosoma haematobium</name>
    <name type="common">Blood fluke</name>
    <dbReference type="NCBI Taxonomy" id="6185"/>
    <lineage>
        <taxon>Eukaryota</taxon>
        <taxon>Metazoa</taxon>
        <taxon>Spiralia</taxon>
        <taxon>Lophotrochozoa</taxon>
        <taxon>Platyhelminthes</taxon>
        <taxon>Trematoda</taxon>
        <taxon>Digenea</taxon>
        <taxon>Strigeidida</taxon>
        <taxon>Schistosomatoidea</taxon>
        <taxon>Schistosomatidae</taxon>
        <taxon>Schistosoma</taxon>
    </lineage>
</organism>
<keyword evidence="8" id="KW-1185">Reference proteome</keyword>
<dbReference type="PANTHER" id="PTHR12349:SF4">
    <property type="entry name" value="ANKYRIN REPEAT AND LEM DOMAIN-CONTAINING PROTEIN 2"/>
    <property type="match status" value="1"/>
</dbReference>
<dbReference type="GeneID" id="24595934"/>
<dbReference type="Gene3D" id="1.25.40.20">
    <property type="entry name" value="Ankyrin repeat-containing domain"/>
    <property type="match status" value="1"/>
</dbReference>
<dbReference type="Proteomes" id="UP000471633">
    <property type="component" value="Unassembled WGS sequence"/>
</dbReference>
<evidence type="ECO:0000313" key="7">
    <source>
        <dbReference type="EMBL" id="KAH9583797.1"/>
    </source>
</evidence>
<keyword evidence="2" id="KW-0132">Cell division</keyword>
<reference evidence="7" key="1">
    <citation type="journal article" date="2012" name="Nat. Genet.">
        <title>Whole-genome sequence of Schistosoma haematobium.</title>
        <authorList>
            <person name="Young N.D."/>
            <person name="Jex A.R."/>
            <person name="Li B."/>
            <person name="Liu S."/>
            <person name="Yang L."/>
            <person name="Xiong Z."/>
            <person name="Li Y."/>
            <person name="Cantacessi C."/>
            <person name="Hall R.S."/>
            <person name="Xu X."/>
            <person name="Chen F."/>
            <person name="Wu X."/>
            <person name="Zerlotini A."/>
            <person name="Oliveira G."/>
            <person name="Hofmann A."/>
            <person name="Zhang G."/>
            <person name="Fang X."/>
            <person name="Kang Y."/>
            <person name="Campbell B.E."/>
            <person name="Loukas A."/>
            <person name="Ranganathan S."/>
            <person name="Rollinson D."/>
            <person name="Rinaldi G."/>
            <person name="Brindley P.J."/>
            <person name="Yang H."/>
            <person name="Wang J."/>
            <person name="Wang J."/>
            <person name="Gasser R.B."/>
        </authorList>
    </citation>
    <scope>NUCLEOTIDE SEQUENCE</scope>
</reference>
<comment type="similarity">
    <text evidence="1">Belongs to the ANKLE2 family.</text>
</comment>
<evidence type="ECO:0000313" key="8">
    <source>
        <dbReference type="Proteomes" id="UP000471633"/>
    </source>
</evidence>
<dbReference type="SUPFAM" id="SSF48403">
    <property type="entry name" value="Ankyrin repeat"/>
    <property type="match status" value="1"/>
</dbReference>
<dbReference type="PANTHER" id="PTHR12349">
    <property type="entry name" value="ANKYRIN REPEAT AND LEM DOMAIN-CONTAINING PROTEIN 2"/>
    <property type="match status" value="1"/>
</dbReference>
<dbReference type="InterPro" id="IPR002110">
    <property type="entry name" value="Ankyrin_rpt"/>
</dbReference>
<dbReference type="SMART" id="SM00248">
    <property type="entry name" value="ANK"/>
    <property type="match status" value="2"/>
</dbReference>
<name>A0A922IP53_SCHHA</name>
<evidence type="ECO:0000256" key="4">
    <source>
        <dbReference type="ARBA" id="ARBA00023306"/>
    </source>
</evidence>
<dbReference type="CTD" id="24595934"/>
<proteinExistence type="inferred from homology"/>
<keyword evidence="4" id="KW-0131">Cell cycle</keyword>
<evidence type="ECO:0000256" key="2">
    <source>
        <dbReference type="ARBA" id="ARBA00022618"/>
    </source>
</evidence>
<dbReference type="GO" id="GO:0051301">
    <property type="term" value="P:cell division"/>
    <property type="evidence" value="ECO:0007669"/>
    <property type="project" value="UniProtKB-KW"/>
</dbReference>
<evidence type="ECO:0000256" key="5">
    <source>
        <dbReference type="SAM" id="MobiDB-lite"/>
    </source>
</evidence>
<gene>
    <name evidence="7" type="primary">ANKLE2_1</name>
    <name evidence="7" type="ORF">MS3_00008090</name>
</gene>
<reference evidence="7" key="3">
    <citation type="submission" date="2021-06" db="EMBL/GenBank/DDBJ databases">
        <title>Chromosome-level genome assembly for S. haematobium.</title>
        <authorList>
            <person name="Stroehlein A.J."/>
        </authorList>
    </citation>
    <scope>NUCLEOTIDE SEQUENCE</scope>
</reference>
<evidence type="ECO:0000259" key="6">
    <source>
        <dbReference type="Pfam" id="PF24567"/>
    </source>
</evidence>
<evidence type="ECO:0000256" key="3">
    <source>
        <dbReference type="ARBA" id="ARBA00023043"/>
    </source>
</evidence>
<feature type="region of interest" description="Disordered" evidence="5">
    <location>
        <begin position="582"/>
        <end position="604"/>
    </location>
</feature>
<reference evidence="7" key="2">
    <citation type="journal article" date="2019" name="Gigascience">
        <title>High-quality Schistosoma haematobium genome achieved by single-molecule and long-range sequencing.</title>
        <authorList>
            <person name="Stroehlein A.J."/>
            <person name="Korhonen P.K."/>
            <person name="Chong T.M."/>
            <person name="Lim Y.L."/>
            <person name="Chan K.G."/>
            <person name="Webster B."/>
            <person name="Rollinson D."/>
            <person name="Brindley P.J."/>
            <person name="Gasser R.B."/>
            <person name="Young N.D."/>
        </authorList>
    </citation>
    <scope>NUCLEOTIDE SEQUENCE</scope>
</reference>
<protein>
    <submittedName>
        <fullName evidence="7">Ankyrin repeat and LEM domain-containing protein 2</fullName>
    </submittedName>
</protein>
<dbReference type="RefSeq" id="XP_051067024.1">
    <property type="nucleotide sequence ID" value="XM_051216435.1"/>
</dbReference>
<accession>A0A922IP53</accession>
<dbReference type="InterPro" id="IPR056237">
    <property type="entry name" value="ANKLE2_3rd"/>
</dbReference>
<feature type="domain" description="ANKLE2 third alpha/beta" evidence="6">
    <location>
        <begin position="384"/>
        <end position="451"/>
    </location>
</feature>
<dbReference type="EMBL" id="AMPZ03000005">
    <property type="protein sequence ID" value="KAH9583797.1"/>
    <property type="molecule type" value="Genomic_DNA"/>
</dbReference>
<sequence>MNYRNFNVKVSPSHVSGMDSKPGYDSDDEFFDCQSEACFYAVASPLSKGQGEVFVDPKRAYLKLRGITGARLKLFANHVDANKFANTPVDEENLSNPYPPVSWDILYTKIKSPKADVESSPYPSASQQTLIRFRSMLDSGNVDVVKQMVDENPMILVTTSDTPTILQIRFRYNALHVVASKGNVNLLQFLLNCIDSDKFWERLYPGASKEASYWRQQYVLDLYLNSPELGNFETPLHFASKYGHIECVSMLARHPLTKLDPRNFAGHTPVDLAATRLTSQEKIPHSDFDCPTNIVNRILQIFDESYIVLADVEISEPAIIKTRILAPLNTREFQTMLGLYARNSCKTFKNATHVKPFPTQNNQYYFFRSSVENGDCLKVKINGNVHRLRGFSGPMPSDAAVEFRKKWLQYNAPNAVDYKSFSHLRLIDSEKGYERQGRYLSRVFGTSWYEYWEFLDDYIDLSSEDGLLALEDYLSNCSSLNIDHPLKETTSNGDCLDNSNIEGSTLANVLQDVSQTGCTLSSTFSLFNDNNNDVFAPATPIIRGKLVPKSNSTINRELFASSNPQRWLSYRQDKGCIHGLNDSLENSSEQTNSNVHSHEEMSGERDLLDKSVVVSPIVQLLKRLTFVSPMRWLRAVNQVDGDGQKSLTTDNIIPISDANSTTNKLVGYVSELKFSNKRRISASSIQSLDSPLEKPGGKKHSPGKTETKPTSELTTKQLPHYFTNIYKALPGNDDELKYFNPLELPLQKSTPSLVLSTSNNSKFIKCIQLTEYVQSFLNKSS</sequence>
<evidence type="ECO:0000256" key="1">
    <source>
        <dbReference type="ARBA" id="ARBA00007597"/>
    </source>
</evidence>
<reference evidence="7" key="4">
    <citation type="journal article" date="2022" name="PLoS Pathog.">
        <title>Chromosome-level genome of Schistosoma haematobium underpins genome-wide explorations of molecular variation.</title>
        <authorList>
            <person name="Stroehlein A.J."/>
            <person name="Korhonen P.K."/>
            <person name="Lee V.V."/>
            <person name="Ralph S.A."/>
            <person name="Mentink-Kane M."/>
            <person name="You H."/>
            <person name="McManus D.P."/>
            <person name="Tchuente L.T."/>
            <person name="Stothard J.R."/>
            <person name="Kaur P."/>
            <person name="Dudchenko O."/>
            <person name="Aiden E.L."/>
            <person name="Yang B."/>
            <person name="Yang H."/>
            <person name="Emery A.M."/>
            <person name="Webster B.L."/>
            <person name="Brindley P.J."/>
            <person name="Rollinson D."/>
            <person name="Chang B.C.H."/>
            <person name="Gasser R.B."/>
            <person name="Young N.D."/>
        </authorList>
    </citation>
    <scope>NUCLEOTIDE SEQUENCE</scope>
</reference>
<dbReference type="Pfam" id="PF24567">
    <property type="entry name" value="ANKLE2_3rd"/>
    <property type="match status" value="1"/>
</dbReference>